<organism evidence="1 2">
    <name type="scientific">Caerostris darwini</name>
    <dbReference type="NCBI Taxonomy" id="1538125"/>
    <lineage>
        <taxon>Eukaryota</taxon>
        <taxon>Metazoa</taxon>
        <taxon>Ecdysozoa</taxon>
        <taxon>Arthropoda</taxon>
        <taxon>Chelicerata</taxon>
        <taxon>Arachnida</taxon>
        <taxon>Araneae</taxon>
        <taxon>Araneomorphae</taxon>
        <taxon>Entelegynae</taxon>
        <taxon>Araneoidea</taxon>
        <taxon>Araneidae</taxon>
        <taxon>Caerostris</taxon>
    </lineage>
</organism>
<protein>
    <submittedName>
        <fullName evidence="1">Uncharacterized protein</fullName>
    </submittedName>
</protein>
<dbReference type="AlphaFoldDB" id="A0AAV4RCV1"/>
<gene>
    <name evidence="1" type="ORF">CDAR_464731</name>
</gene>
<evidence type="ECO:0000313" key="1">
    <source>
        <dbReference type="EMBL" id="GIY19515.1"/>
    </source>
</evidence>
<evidence type="ECO:0000313" key="2">
    <source>
        <dbReference type="Proteomes" id="UP001054837"/>
    </source>
</evidence>
<proteinExistence type="predicted"/>
<accession>A0AAV4RCV1</accession>
<sequence>MKDIAEDMFQISLLHEYQTVNEFSKHCLQIQSLHRTRIVDTGMSDLKSLIRTIVREKLQKILSEIQYDNDETESPNYIASLCLGQIMEVIASLSVSRRRNNTLSG</sequence>
<dbReference type="EMBL" id="BPLQ01006047">
    <property type="protein sequence ID" value="GIY19515.1"/>
    <property type="molecule type" value="Genomic_DNA"/>
</dbReference>
<reference evidence="1 2" key="1">
    <citation type="submission" date="2021-06" db="EMBL/GenBank/DDBJ databases">
        <title>Caerostris darwini draft genome.</title>
        <authorList>
            <person name="Kono N."/>
            <person name="Arakawa K."/>
        </authorList>
    </citation>
    <scope>NUCLEOTIDE SEQUENCE [LARGE SCALE GENOMIC DNA]</scope>
</reference>
<name>A0AAV4RCV1_9ARAC</name>
<dbReference type="Proteomes" id="UP001054837">
    <property type="component" value="Unassembled WGS sequence"/>
</dbReference>
<keyword evidence="2" id="KW-1185">Reference proteome</keyword>
<comment type="caution">
    <text evidence="1">The sequence shown here is derived from an EMBL/GenBank/DDBJ whole genome shotgun (WGS) entry which is preliminary data.</text>
</comment>